<dbReference type="AlphaFoldDB" id="A0A8H3IZQ7"/>
<dbReference type="EMBL" id="CAJPDT010000086">
    <property type="protein sequence ID" value="CAF9935814.1"/>
    <property type="molecule type" value="Genomic_DNA"/>
</dbReference>
<evidence type="ECO:0000313" key="4">
    <source>
        <dbReference type="Proteomes" id="UP000664534"/>
    </source>
</evidence>
<feature type="region of interest" description="Disordered" evidence="1">
    <location>
        <begin position="1"/>
        <end position="42"/>
    </location>
</feature>
<feature type="region of interest" description="Disordered" evidence="1">
    <location>
        <begin position="223"/>
        <end position="259"/>
    </location>
</feature>
<comment type="caution">
    <text evidence="3">The sequence shown here is derived from an EMBL/GenBank/DDBJ whole genome shotgun (WGS) entry which is preliminary data.</text>
</comment>
<dbReference type="PANTHER" id="PTHR28094:SF1">
    <property type="entry name" value="MEIOTICALLY UP-REGULATED GENE 113 PROTEIN"/>
    <property type="match status" value="1"/>
</dbReference>
<protein>
    <recommendedName>
        <fullName evidence="2">Bacteriophage T5 Orf172 DNA-binding domain-containing protein</fullName>
    </recommendedName>
</protein>
<feature type="compositionally biased region" description="Polar residues" evidence="1">
    <location>
        <begin position="94"/>
        <end position="104"/>
    </location>
</feature>
<dbReference type="Pfam" id="PF10544">
    <property type="entry name" value="T5orf172"/>
    <property type="match status" value="1"/>
</dbReference>
<evidence type="ECO:0000259" key="2">
    <source>
        <dbReference type="SMART" id="SM00974"/>
    </source>
</evidence>
<feature type="region of interest" description="Disordered" evidence="1">
    <location>
        <begin position="63"/>
        <end position="104"/>
    </location>
</feature>
<keyword evidence="4" id="KW-1185">Reference proteome</keyword>
<dbReference type="SMART" id="SM00974">
    <property type="entry name" value="T5orf172"/>
    <property type="match status" value="1"/>
</dbReference>
<feature type="compositionally biased region" description="Polar residues" evidence="1">
    <location>
        <begin position="250"/>
        <end position="259"/>
    </location>
</feature>
<reference evidence="3" key="1">
    <citation type="submission" date="2021-03" db="EMBL/GenBank/DDBJ databases">
        <authorList>
            <person name="Tagirdzhanova G."/>
        </authorList>
    </citation>
    <scope>NUCLEOTIDE SEQUENCE</scope>
</reference>
<sequence>MSASAQKHGSRESHTYQLPQDTPTFETPKTPQRKMRIPVSPSCPRKSLGIFWDRNRSSWIPTTPEDVFQSAPSSGVLPMKGLGDQRSHDPPGVASTSDSLAANRPQSLIASPGLGATARDTFLGDGSPGFGGRETLDEHRLEATATMARLQCSKLFENAKTLNEEIHLLTALWTSIREDNEYITTVSGPIGAKDIPAHIEVNRPNSESAAVLQSFDKAQWSNSKRKSLVLRDDSPPKTPDSHGLKRKRSNLTSPDTEAFTSQLHRLSLAVPPPFKLDSAQDLSPPSPTESRRTRPCVRRITSENDLQPAKIGEPKVADGSLNMSIIDDDRAVSSVGLQYTPEHIQGNKHGANDDLYGPFARSDHDAMILPRDVSLPAGDRYASLSHSSFRAEQTSAQDSKGSLYYNDQRIARKLAPYTLRPPKLCAPEIIICEAIIKPLTKHEMGIAWTKTSSGKWIQQTSHTGWIYIYQLPNELNTVKIGLTQVSIEGRLDSWTEQCGHKTQIAYPSNESDREPVPNVYRLEALIHAELAASRLEEVECPCGKKHIEWFEEAVVHARKVVVKWSEWMRTNPYKEVHPKHWHLSPQYIPDLTELTRPSPRDPTQEGSAINPIRI</sequence>
<feature type="compositionally biased region" description="Basic and acidic residues" evidence="1">
    <location>
        <begin position="229"/>
        <end position="243"/>
    </location>
</feature>
<feature type="compositionally biased region" description="Polar residues" evidence="1">
    <location>
        <begin position="15"/>
        <end position="30"/>
    </location>
</feature>
<evidence type="ECO:0000313" key="3">
    <source>
        <dbReference type="EMBL" id="CAF9935814.1"/>
    </source>
</evidence>
<dbReference type="PANTHER" id="PTHR28094">
    <property type="entry name" value="MEIOTICALLY UP-REGULATED GENE 113 PROTEIN"/>
    <property type="match status" value="1"/>
</dbReference>
<dbReference type="OrthoDB" id="2417614at2759"/>
<dbReference type="Proteomes" id="UP000664534">
    <property type="component" value="Unassembled WGS sequence"/>
</dbReference>
<feature type="region of interest" description="Disordered" evidence="1">
    <location>
        <begin position="592"/>
        <end position="614"/>
    </location>
</feature>
<feature type="domain" description="Bacteriophage T5 Orf172 DNA-binding" evidence="2">
    <location>
        <begin position="472"/>
        <end position="564"/>
    </location>
</feature>
<accession>A0A8H3IZQ7</accession>
<name>A0A8H3IZQ7_9LECA</name>
<dbReference type="InterPro" id="IPR053006">
    <property type="entry name" value="Meiosis_regulatory"/>
</dbReference>
<gene>
    <name evidence="3" type="ORF">IMSHALPRED_010360</name>
</gene>
<dbReference type="InterPro" id="IPR018306">
    <property type="entry name" value="Phage_T5_Orf172_DNA-bd"/>
</dbReference>
<proteinExistence type="predicted"/>
<evidence type="ECO:0000256" key="1">
    <source>
        <dbReference type="SAM" id="MobiDB-lite"/>
    </source>
</evidence>
<feature type="region of interest" description="Disordered" evidence="1">
    <location>
        <begin position="274"/>
        <end position="294"/>
    </location>
</feature>
<organism evidence="3 4">
    <name type="scientific">Imshaugia aleurites</name>
    <dbReference type="NCBI Taxonomy" id="172621"/>
    <lineage>
        <taxon>Eukaryota</taxon>
        <taxon>Fungi</taxon>
        <taxon>Dikarya</taxon>
        <taxon>Ascomycota</taxon>
        <taxon>Pezizomycotina</taxon>
        <taxon>Lecanoromycetes</taxon>
        <taxon>OSLEUM clade</taxon>
        <taxon>Lecanoromycetidae</taxon>
        <taxon>Lecanorales</taxon>
        <taxon>Lecanorineae</taxon>
        <taxon>Parmeliaceae</taxon>
        <taxon>Imshaugia</taxon>
    </lineage>
</organism>